<dbReference type="PANTHER" id="PTHR12371">
    <property type="entry name" value="TRANSLOCATION ASSOCIATED MEMBRANE PROTEIN"/>
    <property type="match status" value="1"/>
</dbReference>
<gene>
    <name evidence="1" type="ORF">CTOB1V02_LOCUS10693</name>
</gene>
<dbReference type="OrthoDB" id="3053196at2759"/>
<dbReference type="GO" id="GO:0045048">
    <property type="term" value="P:protein insertion into ER membrane"/>
    <property type="evidence" value="ECO:0007669"/>
    <property type="project" value="TreeGrafter"/>
</dbReference>
<reference evidence="1" key="1">
    <citation type="submission" date="2020-11" db="EMBL/GenBank/DDBJ databases">
        <authorList>
            <person name="Tran Van P."/>
        </authorList>
    </citation>
    <scope>NUCLEOTIDE SEQUENCE</scope>
</reference>
<dbReference type="AlphaFoldDB" id="A0A7R8ZSK5"/>
<evidence type="ECO:0000313" key="1">
    <source>
        <dbReference type="EMBL" id="CAD7232867.1"/>
    </source>
</evidence>
<sequence>MVVKRAGRTNKNPPVFSHEFVIQNHADIVSCVAMVVVVGLMFQVSSPIASIFVAVQHNLTDPTASSPRDEPPLVMTYGYGTKDMAAIFFYTLTVIIAHAVLQEYCLDVSTNT</sequence>
<organism evidence="1">
    <name type="scientific">Cyprideis torosa</name>
    <dbReference type="NCBI Taxonomy" id="163714"/>
    <lineage>
        <taxon>Eukaryota</taxon>
        <taxon>Metazoa</taxon>
        <taxon>Ecdysozoa</taxon>
        <taxon>Arthropoda</taxon>
        <taxon>Crustacea</taxon>
        <taxon>Oligostraca</taxon>
        <taxon>Ostracoda</taxon>
        <taxon>Podocopa</taxon>
        <taxon>Podocopida</taxon>
        <taxon>Cytherocopina</taxon>
        <taxon>Cytheroidea</taxon>
        <taxon>Cytherideidae</taxon>
        <taxon>Cyprideis</taxon>
    </lineage>
</organism>
<accession>A0A7R8ZSK5</accession>
<dbReference type="PANTHER" id="PTHR12371:SF11">
    <property type="entry name" value="TRANSLOCATING CHAIN-ASSOCIATED MEMBRANE PROTEIN"/>
    <property type="match status" value="1"/>
</dbReference>
<dbReference type="GO" id="GO:0006616">
    <property type="term" value="P:SRP-dependent cotranslational protein targeting to membrane, translocation"/>
    <property type="evidence" value="ECO:0007669"/>
    <property type="project" value="InterPro"/>
</dbReference>
<dbReference type="EMBL" id="OB665259">
    <property type="protein sequence ID" value="CAD7232867.1"/>
    <property type="molecule type" value="Genomic_DNA"/>
</dbReference>
<protein>
    <recommendedName>
        <fullName evidence="2">TRAM1-like protein domain-containing protein</fullName>
    </recommendedName>
</protein>
<evidence type="ECO:0008006" key="2">
    <source>
        <dbReference type="Google" id="ProtNLM"/>
    </source>
</evidence>
<dbReference type="InterPro" id="IPR016447">
    <property type="entry name" value="Translocation_assoc_membrane"/>
</dbReference>
<proteinExistence type="predicted"/>
<name>A0A7R8ZSK5_9CRUS</name>
<dbReference type="GO" id="GO:0005789">
    <property type="term" value="C:endoplasmic reticulum membrane"/>
    <property type="evidence" value="ECO:0007669"/>
    <property type="project" value="TreeGrafter"/>
</dbReference>